<name>C0P826_MAIZE</name>
<protein>
    <submittedName>
        <fullName evidence="1">Uncharacterized protein</fullName>
    </submittedName>
</protein>
<dbReference type="EMBL" id="BT064445">
    <property type="protein sequence ID" value="ACN29142.1"/>
    <property type="molecule type" value="mRNA"/>
</dbReference>
<proteinExistence type="evidence at transcript level"/>
<dbReference type="AlphaFoldDB" id="C0P826"/>
<sequence length="85" mass="9286">MGEQAIRAVDWESQRAAHLQIGIGSMDGPRTPARRLNLLLLGRLLTGLGWDRSLPRHSRRAVLLLFSETLGALIGDVWKTGGGEV</sequence>
<reference evidence="1" key="2">
    <citation type="submission" date="2012-06" db="EMBL/GenBank/DDBJ databases">
        <authorList>
            <person name="Yu Y."/>
            <person name="Currie J."/>
            <person name="Lomeli R."/>
            <person name="Angelova A."/>
            <person name="Collura K."/>
            <person name="Wissotski M."/>
            <person name="Campos D."/>
            <person name="Kudrna D."/>
            <person name="Golser W."/>
            <person name="Ashely E."/>
            <person name="Descour A."/>
            <person name="Fernandes J."/>
            <person name="Soderlund C."/>
            <person name="Walbot V."/>
        </authorList>
    </citation>
    <scope>NUCLEOTIDE SEQUENCE</scope>
    <source>
        <strain evidence="1">B73</strain>
    </source>
</reference>
<evidence type="ECO:0000313" key="1">
    <source>
        <dbReference type="EMBL" id="ACN29142.1"/>
    </source>
</evidence>
<accession>C0P826</accession>
<reference evidence="1" key="1">
    <citation type="journal article" date="2009" name="PLoS Genet.">
        <title>Sequencing, mapping, and analysis of 27,455 maize full-length cDNAs.</title>
        <authorList>
            <person name="Soderlund C."/>
            <person name="Descour A."/>
            <person name="Kudrna D."/>
            <person name="Bomhoff M."/>
            <person name="Boyd L."/>
            <person name="Currie J."/>
            <person name="Angelova A."/>
            <person name="Collura K."/>
            <person name="Wissotski M."/>
            <person name="Ashley E."/>
            <person name="Morrow D."/>
            <person name="Fernandes J."/>
            <person name="Walbot V."/>
            <person name="Yu Y."/>
        </authorList>
    </citation>
    <scope>NUCLEOTIDE SEQUENCE</scope>
    <source>
        <strain evidence="1">B73</strain>
    </source>
</reference>
<organism evidence="1">
    <name type="scientific">Zea mays</name>
    <name type="common">Maize</name>
    <dbReference type="NCBI Taxonomy" id="4577"/>
    <lineage>
        <taxon>Eukaryota</taxon>
        <taxon>Viridiplantae</taxon>
        <taxon>Streptophyta</taxon>
        <taxon>Embryophyta</taxon>
        <taxon>Tracheophyta</taxon>
        <taxon>Spermatophyta</taxon>
        <taxon>Magnoliopsida</taxon>
        <taxon>Liliopsida</taxon>
        <taxon>Poales</taxon>
        <taxon>Poaceae</taxon>
        <taxon>PACMAD clade</taxon>
        <taxon>Panicoideae</taxon>
        <taxon>Andropogonodae</taxon>
        <taxon>Andropogoneae</taxon>
        <taxon>Tripsacinae</taxon>
        <taxon>Zea</taxon>
    </lineage>
</organism>